<reference evidence="2 3" key="1">
    <citation type="submission" date="2024-06" db="EMBL/GenBank/DDBJ databases">
        <title>The Natural Products Discovery Center: Release of the First 8490 Sequenced Strains for Exploring Actinobacteria Biosynthetic Diversity.</title>
        <authorList>
            <person name="Kalkreuter E."/>
            <person name="Kautsar S.A."/>
            <person name="Yang D."/>
            <person name="Bader C.D."/>
            <person name="Teijaro C.N."/>
            <person name="Fluegel L."/>
            <person name="Davis C.M."/>
            <person name="Simpson J.R."/>
            <person name="Lauterbach L."/>
            <person name="Steele A.D."/>
            <person name="Gui C."/>
            <person name="Meng S."/>
            <person name="Li G."/>
            <person name="Viehrig K."/>
            <person name="Ye F."/>
            <person name="Su P."/>
            <person name="Kiefer A.F."/>
            <person name="Nichols A."/>
            <person name="Cepeda A.J."/>
            <person name="Yan W."/>
            <person name="Fan B."/>
            <person name="Jiang Y."/>
            <person name="Adhikari A."/>
            <person name="Zheng C.-J."/>
            <person name="Schuster L."/>
            <person name="Cowan T.M."/>
            <person name="Smanski M.J."/>
            <person name="Chevrette M.G."/>
            <person name="De Carvalho L.P.S."/>
            <person name="Shen B."/>
        </authorList>
    </citation>
    <scope>NUCLEOTIDE SEQUENCE [LARGE SCALE GENOMIC DNA]</scope>
    <source>
        <strain evidence="2 3">NPDC001615</strain>
    </source>
</reference>
<dbReference type="Proteomes" id="UP001496720">
    <property type="component" value="Unassembled WGS sequence"/>
</dbReference>
<protein>
    <submittedName>
        <fullName evidence="2">Alpha/beta fold hydrolase</fullName>
    </submittedName>
</protein>
<evidence type="ECO:0000313" key="2">
    <source>
        <dbReference type="EMBL" id="MER6163572.1"/>
    </source>
</evidence>
<evidence type="ECO:0000313" key="3">
    <source>
        <dbReference type="Proteomes" id="UP001496720"/>
    </source>
</evidence>
<gene>
    <name evidence="2" type="ORF">ABT188_03090</name>
</gene>
<dbReference type="PANTHER" id="PTHR37017:SF11">
    <property type="entry name" value="ESTERASE_LIPASE_THIOESTERASE DOMAIN-CONTAINING PROTEIN"/>
    <property type="match status" value="1"/>
</dbReference>
<dbReference type="InterPro" id="IPR029058">
    <property type="entry name" value="AB_hydrolase_fold"/>
</dbReference>
<dbReference type="Pfam" id="PF12697">
    <property type="entry name" value="Abhydrolase_6"/>
    <property type="match status" value="1"/>
</dbReference>
<proteinExistence type="predicted"/>
<keyword evidence="3" id="KW-1185">Reference proteome</keyword>
<feature type="domain" description="AB hydrolase-1" evidence="1">
    <location>
        <begin position="6"/>
        <end position="231"/>
    </location>
</feature>
<sequence>MSTTYVFIPGAWHGGWAWRPVAERLRAAGHQAVCLTLPGLGDGDDPAGHDLQDAVDHVVSEVERRGLSDVTLVGHSWAGYPMTGAAHRLADKVSKVVYYGAQVPVRGTSMVDDNPPEAAAMLRGLIDASPTRSIPPTLQFVQGIFMQDVEAGTQRLVADLLTPQPGNYFLDALDVPSTSELGIPALYILGEDDHALPRPGVEFAARLGLEPVMVPGTHEGMLTHPDEIAKAILNG</sequence>
<keyword evidence="2" id="KW-0378">Hydrolase</keyword>
<dbReference type="RefSeq" id="WP_352145729.1">
    <property type="nucleotide sequence ID" value="NZ_JBEOZY010000002.1"/>
</dbReference>
<dbReference type="PANTHER" id="PTHR37017">
    <property type="entry name" value="AB HYDROLASE-1 DOMAIN-CONTAINING PROTEIN-RELATED"/>
    <property type="match status" value="1"/>
</dbReference>
<dbReference type="InterPro" id="IPR000073">
    <property type="entry name" value="AB_hydrolase_1"/>
</dbReference>
<organism evidence="2 3">
    <name type="scientific">Streptomyces violaceorubidus</name>
    <dbReference type="NCBI Taxonomy" id="284042"/>
    <lineage>
        <taxon>Bacteria</taxon>
        <taxon>Bacillati</taxon>
        <taxon>Actinomycetota</taxon>
        <taxon>Actinomycetes</taxon>
        <taxon>Kitasatosporales</taxon>
        <taxon>Streptomycetaceae</taxon>
        <taxon>Streptomyces</taxon>
    </lineage>
</organism>
<evidence type="ECO:0000259" key="1">
    <source>
        <dbReference type="Pfam" id="PF12697"/>
    </source>
</evidence>
<dbReference type="EMBL" id="JBEOZY010000002">
    <property type="protein sequence ID" value="MER6163572.1"/>
    <property type="molecule type" value="Genomic_DNA"/>
</dbReference>
<name>A0ABV1SQL9_9ACTN</name>
<dbReference type="GO" id="GO:0016787">
    <property type="term" value="F:hydrolase activity"/>
    <property type="evidence" value="ECO:0007669"/>
    <property type="project" value="UniProtKB-KW"/>
</dbReference>
<dbReference type="InterPro" id="IPR052897">
    <property type="entry name" value="Sec-Metab_Biosynth_Hydrolase"/>
</dbReference>
<dbReference type="SUPFAM" id="SSF53474">
    <property type="entry name" value="alpha/beta-Hydrolases"/>
    <property type="match status" value="1"/>
</dbReference>
<comment type="caution">
    <text evidence="2">The sequence shown here is derived from an EMBL/GenBank/DDBJ whole genome shotgun (WGS) entry which is preliminary data.</text>
</comment>
<dbReference type="Gene3D" id="3.40.50.1820">
    <property type="entry name" value="alpha/beta hydrolase"/>
    <property type="match status" value="1"/>
</dbReference>
<accession>A0ABV1SQL9</accession>